<organism evidence="1 4">
    <name type="scientific">Hydrogenophaga crassostreae</name>
    <dbReference type="NCBI Taxonomy" id="1763535"/>
    <lineage>
        <taxon>Bacteria</taxon>
        <taxon>Pseudomonadati</taxon>
        <taxon>Pseudomonadota</taxon>
        <taxon>Betaproteobacteria</taxon>
        <taxon>Burkholderiales</taxon>
        <taxon>Comamonadaceae</taxon>
        <taxon>Hydrogenophaga</taxon>
    </lineage>
</organism>
<dbReference type="InterPro" id="IPR007729">
    <property type="entry name" value="DGOK"/>
</dbReference>
<dbReference type="AlphaFoldDB" id="A0A163C523"/>
<reference evidence="2 3" key="1">
    <citation type="submission" date="2016-02" db="EMBL/GenBank/DDBJ databases">
        <title>Draft genome sequence of Hydrogenophaga sp. LPB0072.</title>
        <authorList>
            <person name="Shin S.-K."/>
            <person name="Yi H."/>
        </authorList>
    </citation>
    <scope>NUCLEOTIDE SEQUENCE [LARGE SCALE GENOMIC DNA]</scope>
    <source>
        <strain evidence="2 3">LPB0072</strain>
    </source>
</reference>
<evidence type="ECO:0008006" key="5">
    <source>
        <dbReference type="Google" id="ProtNLM"/>
    </source>
</evidence>
<dbReference type="Gene3D" id="3.30.420.300">
    <property type="entry name" value="2-keto-3-deoxy-galactonokinase, substrate binding domain"/>
    <property type="match status" value="1"/>
</dbReference>
<dbReference type="GO" id="GO:0008671">
    <property type="term" value="F:2-dehydro-3-deoxygalactonokinase activity"/>
    <property type="evidence" value="ECO:0007669"/>
    <property type="project" value="InterPro"/>
</dbReference>
<dbReference type="CDD" id="cd24012">
    <property type="entry name" value="ASKHA_NBD_KDGal-kinase"/>
    <property type="match status" value="1"/>
</dbReference>
<accession>A0A163C523</accession>
<reference evidence="1 4" key="2">
    <citation type="submission" date="2016-10" db="EMBL/GenBank/DDBJ databases">
        <title>Hydorgenophaga sp. LPB0072 isolated from gastropod.</title>
        <authorList>
            <person name="Kim E."/>
            <person name="Yi H."/>
        </authorList>
    </citation>
    <scope>NUCLEOTIDE SEQUENCE [LARGE SCALE GENOMIC DNA]</scope>
    <source>
        <strain evidence="1 4">LPB0072</strain>
    </source>
</reference>
<dbReference type="STRING" id="1763535.LPB072_00060"/>
<name>A0A163C523_9BURK</name>
<evidence type="ECO:0000313" key="3">
    <source>
        <dbReference type="Proteomes" id="UP000185657"/>
    </source>
</evidence>
<proteinExistence type="predicted"/>
<dbReference type="EMBL" id="LVWD01000043">
    <property type="protein sequence ID" value="OAD39431.1"/>
    <property type="molecule type" value="Genomic_DNA"/>
</dbReference>
<dbReference type="GO" id="GO:0034194">
    <property type="term" value="P:D-galactonate catabolic process"/>
    <property type="evidence" value="ECO:0007669"/>
    <property type="project" value="InterPro"/>
</dbReference>
<sequence length="314" mass="33222">MAIDWGSSNVRVALLDAQGGLIDRRASAAGVFTVQEGRFAAALLPLCADWINQYAVPLLACGMIGSRQGIVEVPYVACPASAGDLARQLGMAELPTVEGFATEQVQQLHIVPGLNTGSQETGWDVLRGEETQLFGAMAAADDAARLFVLPGTHSKWMSRSESGHIASFQTYMTGELFELLSRQSSLARVMAPAQWSPEVFQQGVAEARAGALENLLFRVRTAGLMGRFQAHELPDYLSGLLIGAEIKAGLQQFAPPDPTIPIPLLGSAQLTQRYAIAFAQFGQAVVEMPGDAVFTGLLAIAQAAGLLNPATAAN</sequence>
<dbReference type="InterPro" id="IPR042257">
    <property type="entry name" value="DGOK_C"/>
</dbReference>
<dbReference type="KEGG" id="hyl:LPB072_00060"/>
<dbReference type="Pfam" id="PF05035">
    <property type="entry name" value="DGOK"/>
    <property type="match status" value="1"/>
</dbReference>
<evidence type="ECO:0000313" key="4">
    <source>
        <dbReference type="Proteomes" id="UP000185680"/>
    </source>
</evidence>
<dbReference type="Proteomes" id="UP000185657">
    <property type="component" value="Unassembled WGS sequence"/>
</dbReference>
<dbReference type="InterPro" id="IPR042258">
    <property type="entry name" value="DGOK_N"/>
</dbReference>
<keyword evidence="3" id="KW-1185">Reference proteome</keyword>
<dbReference type="Proteomes" id="UP000185680">
    <property type="component" value="Chromosome"/>
</dbReference>
<evidence type="ECO:0000313" key="2">
    <source>
        <dbReference type="EMBL" id="OAD39431.1"/>
    </source>
</evidence>
<dbReference type="Gene3D" id="3.30.420.310">
    <property type="entry name" value="2-keto-3-deoxy-galactonokinase, C-terminal domain"/>
    <property type="match status" value="1"/>
</dbReference>
<dbReference type="EMBL" id="CP017476">
    <property type="protein sequence ID" value="AOW15237.1"/>
    <property type="molecule type" value="Genomic_DNA"/>
</dbReference>
<protein>
    <recommendedName>
        <fullName evidence="5">2-dehydro-3-deoxygalactonokinase</fullName>
    </recommendedName>
</protein>
<gene>
    <name evidence="1" type="ORF">LPB072_00060</name>
    <name evidence="2" type="ORF">LPB72_22335</name>
</gene>
<evidence type="ECO:0000313" key="1">
    <source>
        <dbReference type="EMBL" id="AOW15237.1"/>
    </source>
</evidence>